<keyword evidence="4 6" id="KW-1133">Transmembrane helix</keyword>
<evidence type="ECO:0000313" key="8">
    <source>
        <dbReference type="Proteomes" id="UP001232245"/>
    </source>
</evidence>
<evidence type="ECO:0000256" key="1">
    <source>
        <dbReference type="ARBA" id="ARBA00004141"/>
    </source>
</evidence>
<feature type="transmembrane region" description="Helical" evidence="6">
    <location>
        <begin position="314"/>
        <end position="336"/>
    </location>
</feature>
<dbReference type="Proteomes" id="UP001232245">
    <property type="component" value="Unassembled WGS sequence"/>
</dbReference>
<comment type="caution">
    <text evidence="7">The sequence shown here is derived from an EMBL/GenBank/DDBJ whole genome shotgun (WGS) entry which is preliminary data.</text>
</comment>
<evidence type="ECO:0000256" key="2">
    <source>
        <dbReference type="ARBA" id="ARBA00022692"/>
    </source>
</evidence>
<gene>
    <name evidence="7" type="ORF">J2S02_002189</name>
</gene>
<feature type="transmembrane region" description="Helical" evidence="6">
    <location>
        <begin position="142"/>
        <end position="159"/>
    </location>
</feature>
<feature type="transmembrane region" description="Helical" evidence="6">
    <location>
        <begin position="188"/>
        <end position="208"/>
    </location>
</feature>
<evidence type="ECO:0000256" key="6">
    <source>
        <dbReference type="SAM" id="Phobius"/>
    </source>
</evidence>
<keyword evidence="5 6" id="KW-0472">Membrane</keyword>
<comment type="subcellular location">
    <subcellularLocation>
        <location evidence="1">Membrane</location>
        <topology evidence="1">Multi-pass membrane protein</topology>
    </subcellularLocation>
</comment>
<proteinExistence type="predicted"/>
<name>A0ABT9Z3K1_9BACI</name>
<dbReference type="PROSITE" id="PS51257">
    <property type="entry name" value="PROKAR_LIPOPROTEIN"/>
    <property type="match status" value="1"/>
</dbReference>
<keyword evidence="3" id="KW-0133">Cell shape</keyword>
<protein>
    <submittedName>
        <fullName evidence="7">Rod shape determining protein RodA</fullName>
    </submittedName>
</protein>
<keyword evidence="8" id="KW-1185">Reference proteome</keyword>
<feature type="transmembrane region" description="Helical" evidence="6">
    <location>
        <begin position="282"/>
        <end position="302"/>
    </location>
</feature>
<dbReference type="InterPro" id="IPR001182">
    <property type="entry name" value="FtsW/RodA"/>
</dbReference>
<evidence type="ECO:0000256" key="4">
    <source>
        <dbReference type="ARBA" id="ARBA00022989"/>
    </source>
</evidence>
<dbReference type="PROSITE" id="PS00428">
    <property type="entry name" value="FTSW_RODA_SPOVE"/>
    <property type="match status" value="1"/>
</dbReference>
<dbReference type="Pfam" id="PF01098">
    <property type="entry name" value="FTSW_RODA_SPOVE"/>
    <property type="match status" value="1"/>
</dbReference>
<reference evidence="7 8" key="1">
    <citation type="submission" date="2023-07" db="EMBL/GenBank/DDBJ databases">
        <title>Genomic Encyclopedia of Type Strains, Phase IV (KMG-IV): sequencing the most valuable type-strain genomes for metagenomic binning, comparative biology and taxonomic classification.</title>
        <authorList>
            <person name="Goeker M."/>
        </authorList>
    </citation>
    <scope>NUCLEOTIDE SEQUENCE [LARGE SCALE GENOMIC DNA]</scope>
    <source>
        <strain evidence="7 8">DSM 17723</strain>
    </source>
</reference>
<evidence type="ECO:0000256" key="3">
    <source>
        <dbReference type="ARBA" id="ARBA00022960"/>
    </source>
</evidence>
<dbReference type="InterPro" id="IPR018365">
    <property type="entry name" value="Cell_cycle_FtsW-rel_CS"/>
</dbReference>
<dbReference type="PANTHER" id="PTHR30474">
    <property type="entry name" value="CELL CYCLE PROTEIN"/>
    <property type="match status" value="1"/>
</dbReference>
<dbReference type="PANTHER" id="PTHR30474:SF1">
    <property type="entry name" value="PEPTIDOGLYCAN GLYCOSYLTRANSFERASE MRDB"/>
    <property type="match status" value="1"/>
</dbReference>
<feature type="transmembrane region" description="Helical" evidence="6">
    <location>
        <begin position="116"/>
        <end position="135"/>
    </location>
</feature>
<evidence type="ECO:0000313" key="7">
    <source>
        <dbReference type="EMBL" id="MDQ0225845.1"/>
    </source>
</evidence>
<dbReference type="RefSeq" id="WP_174880950.1">
    <property type="nucleotide sequence ID" value="NZ_CADEPK010000292.1"/>
</dbReference>
<feature type="transmembrane region" description="Helical" evidence="6">
    <location>
        <begin position="74"/>
        <end position="96"/>
    </location>
</feature>
<feature type="transmembrane region" description="Helical" evidence="6">
    <location>
        <begin position="348"/>
        <end position="371"/>
    </location>
</feature>
<organism evidence="7 8">
    <name type="scientific">Metabacillus niabensis</name>
    <dbReference type="NCBI Taxonomy" id="324854"/>
    <lineage>
        <taxon>Bacteria</taxon>
        <taxon>Bacillati</taxon>
        <taxon>Bacillota</taxon>
        <taxon>Bacilli</taxon>
        <taxon>Bacillales</taxon>
        <taxon>Bacillaceae</taxon>
        <taxon>Metabacillus</taxon>
    </lineage>
</organism>
<dbReference type="EMBL" id="JAUSTZ010000003">
    <property type="protein sequence ID" value="MDQ0225845.1"/>
    <property type="molecule type" value="Genomic_DNA"/>
</dbReference>
<accession>A0ABT9Z3K1</accession>
<feature type="transmembrane region" description="Helical" evidence="6">
    <location>
        <begin position="165"/>
        <end position="181"/>
    </location>
</feature>
<evidence type="ECO:0000256" key="5">
    <source>
        <dbReference type="ARBA" id="ARBA00023136"/>
    </source>
</evidence>
<sequence length="380" mass="42518">MEDKKQSNFDYNFILTLILFFLVSCIAIYNAQILGDLKENFLLKQIVWYIIGVLIILFVMFFDMEQIQKLRWYLYSFSLFLLVVLVISPESIARPINGAKSWFTFIPGVSFQPSEIAKIALIIVLSYIISTANHLTSIRAHLILLGKMTVVTIIPILLIMQQPDLGTSLVLISIFTGLVLVSGISWKIILPVFLSIVIVGGGLIYLILYQPDLIKALGVKEYQLGRIYAWLDPETYKLGEGYHLYQSLLGVGSGQLSGVQNTVIHIPESQTDFIFSVIANRYGFYGAAAVICIYFILIYRIIKLSIDVKDQFSSLVCIGVITMITFHAFQNIGMTIGLLPITGIPLPFISYGGSAMIGNMLALGLVMSISFRNKKYLFDS</sequence>
<feature type="transmembrane region" description="Helical" evidence="6">
    <location>
        <begin position="12"/>
        <end position="34"/>
    </location>
</feature>
<feature type="transmembrane region" description="Helical" evidence="6">
    <location>
        <begin position="46"/>
        <end position="62"/>
    </location>
</feature>
<keyword evidence="2 6" id="KW-0812">Transmembrane</keyword>